<reference evidence="3" key="1">
    <citation type="submission" date="2020-04" db="EMBL/GenBank/DDBJ databases">
        <authorList>
            <person name="Alioto T."/>
            <person name="Alioto T."/>
            <person name="Gomez Garrido J."/>
        </authorList>
    </citation>
    <scope>NUCLEOTIDE SEQUENCE</scope>
    <source>
        <strain evidence="3">A484AB</strain>
    </source>
</reference>
<dbReference type="AlphaFoldDB" id="A0A7D9LTM2"/>
<evidence type="ECO:0000313" key="3">
    <source>
        <dbReference type="EMBL" id="CAB4036269.1"/>
    </source>
</evidence>
<evidence type="ECO:0000313" key="4">
    <source>
        <dbReference type="Proteomes" id="UP001152795"/>
    </source>
</evidence>
<comment type="caution">
    <text evidence="3">The sequence shown here is derived from an EMBL/GenBank/DDBJ whole genome shotgun (WGS) entry which is preliminary data.</text>
</comment>
<feature type="region of interest" description="Disordered" evidence="2">
    <location>
        <begin position="1"/>
        <end position="99"/>
    </location>
</feature>
<feature type="non-terminal residue" evidence="3">
    <location>
        <position position="1"/>
    </location>
</feature>
<keyword evidence="4" id="KW-1185">Reference proteome</keyword>
<evidence type="ECO:0000256" key="2">
    <source>
        <dbReference type="SAM" id="MobiDB-lite"/>
    </source>
</evidence>
<name>A0A7D9LTM2_PARCT</name>
<dbReference type="Pfam" id="PF02755">
    <property type="entry name" value="RPEL"/>
    <property type="match status" value="1"/>
</dbReference>
<keyword evidence="1" id="KW-0677">Repeat</keyword>
<proteinExistence type="predicted"/>
<organism evidence="3 4">
    <name type="scientific">Paramuricea clavata</name>
    <name type="common">Red gorgonian</name>
    <name type="synonym">Violescent sea-whip</name>
    <dbReference type="NCBI Taxonomy" id="317549"/>
    <lineage>
        <taxon>Eukaryota</taxon>
        <taxon>Metazoa</taxon>
        <taxon>Cnidaria</taxon>
        <taxon>Anthozoa</taxon>
        <taxon>Octocorallia</taxon>
        <taxon>Malacalcyonacea</taxon>
        <taxon>Plexauridae</taxon>
        <taxon>Paramuricea</taxon>
    </lineage>
</organism>
<sequence>EEEDSNEVQANGRLGNDPRVVTVQTCDVSYRDVKRDDPAEDDDSSSDHGANSTTESEDEEEFNGIVLQWASKLKRRDSLASKLNQRPSKHDLEERNILP</sequence>
<gene>
    <name evidence="3" type="ORF">PACLA_8A089368</name>
</gene>
<protein>
    <submittedName>
        <fullName evidence="3">Uncharacterized protein</fullName>
    </submittedName>
</protein>
<accession>A0A7D9LTM2</accession>
<dbReference type="PROSITE" id="PS51073">
    <property type="entry name" value="RPEL"/>
    <property type="match status" value="1"/>
</dbReference>
<evidence type="ECO:0000256" key="1">
    <source>
        <dbReference type="ARBA" id="ARBA00022737"/>
    </source>
</evidence>
<dbReference type="Proteomes" id="UP001152795">
    <property type="component" value="Unassembled WGS sequence"/>
</dbReference>
<dbReference type="Gene3D" id="6.10.140.2130">
    <property type="match status" value="1"/>
</dbReference>
<dbReference type="EMBL" id="CACRXK020021856">
    <property type="protein sequence ID" value="CAB4036269.1"/>
    <property type="molecule type" value="Genomic_DNA"/>
</dbReference>
<dbReference type="InterPro" id="IPR004018">
    <property type="entry name" value="RPEL_repeat"/>
</dbReference>
<feature type="compositionally biased region" description="Basic and acidic residues" evidence="2">
    <location>
        <begin position="88"/>
        <end position="99"/>
    </location>
</feature>
<feature type="non-terminal residue" evidence="3">
    <location>
        <position position="99"/>
    </location>
</feature>